<sequence>MAHELKSRLTKLPDKYADCITSDEIDNIDNELTDANAWEIPVKHVQCDNKTNNVTFKTTRQSVWKTAIIEHFGKSKTNCQPQKTCNVIRVNFDIGPDRNNSVKVNIFHSGSVAFHWAKCGKFSDHFFETLQGKCDLLDSADDTIVKSDLNNSADDTIVKRPTTPILNLTKSKSCEDLQQITSTPIRARVSNTIFGKSNHIENSPKHRVMQHSKMMDSKLEDIHTSLSTMDITMKHFVEKLNDINLATMKTPDALSAKRFIRGGASTCTNFIEKKGAEFNTKNVLLHIGTRDLQNNGIKDDEFVKLLDMCTKTWIHAKVYVSLITSRRDFSDKMVTEANQIIGSVCTNYSNVTVIEQFRPSDNMFHDQVHLNNLGLSVIIKHLKAAMNLSPPSPRPLRHQYGQPNGSWNDRPSSAPPFQNIQLPMNNMDMTRPLSNPSAFESPQMTNHISPMNMMTPPPANPFMQWFPPQIPMNMCAPWRQPWNVPPYTSWPPNIATFHPDAQQNIHN</sequence>
<dbReference type="Gene3D" id="3.40.50.1110">
    <property type="entry name" value="SGNH hydrolase"/>
    <property type="match status" value="1"/>
</dbReference>
<protein>
    <submittedName>
        <fullName evidence="1">Uncharacterized protein</fullName>
    </submittedName>
</protein>
<comment type="caution">
    <text evidence="1">The sequence shown here is derived from an EMBL/GenBank/DDBJ whole genome shotgun (WGS) entry which is preliminary data.</text>
</comment>
<evidence type="ECO:0000313" key="2">
    <source>
        <dbReference type="Proteomes" id="UP000596742"/>
    </source>
</evidence>
<keyword evidence="2" id="KW-1185">Reference proteome</keyword>
<dbReference type="AlphaFoldDB" id="A0A8B6H2T0"/>
<dbReference type="InterPro" id="IPR036514">
    <property type="entry name" value="SGNH_hydro_sf"/>
</dbReference>
<gene>
    <name evidence="1" type="ORF">MGAL_10B034676</name>
</gene>
<name>A0A8B6H2T0_MYTGA</name>
<dbReference type="EMBL" id="UYJE01009406">
    <property type="protein sequence ID" value="VDI73257.1"/>
    <property type="molecule type" value="Genomic_DNA"/>
</dbReference>
<proteinExistence type="predicted"/>
<dbReference type="Proteomes" id="UP000596742">
    <property type="component" value="Unassembled WGS sequence"/>
</dbReference>
<organism evidence="1 2">
    <name type="scientific">Mytilus galloprovincialis</name>
    <name type="common">Mediterranean mussel</name>
    <dbReference type="NCBI Taxonomy" id="29158"/>
    <lineage>
        <taxon>Eukaryota</taxon>
        <taxon>Metazoa</taxon>
        <taxon>Spiralia</taxon>
        <taxon>Lophotrochozoa</taxon>
        <taxon>Mollusca</taxon>
        <taxon>Bivalvia</taxon>
        <taxon>Autobranchia</taxon>
        <taxon>Pteriomorphia</taxon>
        <taxon>Mytilida</taxon>
        <taxon>Mytiloidea</taxon>
        <taxon>Mytilidae</taxon>
        <taxon>Mytilinae</taxon>
        <taxon>Mytilus</taxon>
    </lineage>
</organism>
<reference evidence="1" key="1">
    <citation type="submission" date="2018-11" db="EMBL/GenBank/DDBJ databases">
        <authorList>
            <person name="Alioto T."/>
            <person name="Alioto T."/>
        </authorList>
    </citation>
    <scope>NUCLEOTIDE SEQUENCE</scope>
</reference>
<accession>A0A8B6H2T0</accession>
<evidence type="ECO:0000313" key="1">
    <source>
        <dbReference type="EMBL" id="VDI73257.1"/>
    </source>
</evidence>
<dbReference type="SUPFAM" id="SSF52266">
    <property type="entry name" value="SGNH hydrolase"/>
    <property type="match status" value="1"/>
</dbReference>